<dbReference type="HOGENOM" id="CLU_711285_0_0_9"/>
<gene>
    <name evidence="1" type="ORF">HMPREF9473_02091</name>
</gene>
<dbReference type="EMBL" id="ADLN01000041">
    <property type="protein sequence ID" value="EHI59943.1"/>
    <property type="molecule type" value="Genomic_DNA"/>
</dbReference>
<name>G5IF14_9FIRM</name>
<evidence type="ECO:0000313" key="2">
    <source>
        <dbReference type="Proteomes" id="UP000005384"/>
    </source>
</evidence>
<dbReference type="RefSeq" id="WP_006780071.1">
    <property type="nucleotide sequence ID" value="NZ_CP040506.1"/>
</dbReference>
<dbReference type="Gene3D" id="2.20.28.30">
    <property type="entry name" value="RNA polymerase ii, chain L"/>
    <property type="match status" value="1"/>
</dbReference>
<accession>G5IF14</accession>
<sequence length="388" mass="44032">MGLVAAKCTQCGANIEVDETKEAGICKYCGTAFITEKAITNYNTYVTNNNNFVGANISVVGGDTENLLALAKNALSVNNQTDALKYCEKALEINAKLSDAWFVKMQAEKIKAMKAEHTIDSVNIIKAIAASGNNAIQYNDTDELKHDVHLFYLQSIKDLLLSNKLAYEITNIQEITMLSMQNQSVALAKDQMLMLALNAKDVITMGLLDNIPKEEFVTYSDYREVLIECINTYVDEKDSYKKRVLIYGATPNVEAARTMREWYDKTKSLLNVDERAKVKEWTLVGSSTPLQSNNSVTSSSNGCYIATCVYGSYDCPQVWTLRRFRDYTLDKNWYGKLFIKSYYALSPKLVKHFGETTWFQKFWKCELDKIVEMLNKKGISNEEYKDKY</sequence>
<comment type="caution">
    <text evidence="1">The sequence shown here is derived from an EMBL/GenBank/DDBJ whole genome shotgun (WGS) entry which is preliminary data.</text>
</comment>
<dbReference type="InterPro" id="IPR049886">
    <property type="entry name" value="CFI_box_CTERM_dom"/>
</dbReference>
<dbReference type="AlphaFoldDB" id="G5IF14"/>
<proteinExistence type="predicted"/>
<organism evidence="1 2">
    <name type="scientific">Hungatella hathewayi WAL-18680</name>
    <dbReference type="NCBI Taxonomy" id="742737"/>
    <lineage>
        <taxon>Bacteria</taxon>
        <taxon>Bacillati</taxon>
        <taxon>Bacillota</taxon>
        <taxon>Clostridia</taxon>
        <taxon>Lachnospirales</taxon>
        <taxon>Lachnospiraceae</taxon>
        <taxon>Hungatella</taxon>
    </lineage>
</organism>
<protein>
    <submittedName>
        <fullName evidence="1">Uncharacterized protein</fullName>
    </submittedName>
</protein>
<keyword evidence="2" id="KW-1185">Reference proteome</keyword>
<dbReference type="Proteomes" id="UP000005384">
    <property type="component" value="Unassembled WGS sequence"/>
</dbReference>
<dbReference type="PATRIC" id="fig|742737.3.peg.2114"/>
<evidence type="ECO:0000313" key="1">
    <source>
        <dbReference type="EMBL" id="EHI59943.1"/>
    </source>
</evidence>
<dbReference type="NCBIfam" id="NF041770">
    <property type="entry name" value="CFI_box_CTERM"/>
    <property type="match status" value="1"/>
</dbReference>
<reference evidence="1 2" key="1">
    <citation type="submission" date="2011-08" db="EMBL/GenBank/DDBJ databases">
        <title>The Genome Sequence of Clostridium hathewayi WAL-18680.</title>
        <authorList>
            <consortium name="The Broad Institute Genome Sequencing Platform"/>
            <person name="Earl A."/>
            <person name="Ward D."/>
            <person name="Feldgarden M."/>
            <person name="Gevers D."/>
            <person name="Finegold S.M."/>
            <person name="Summanen P.H."/>
            <person name="Molitoris D.R."/>
            <person name="Song M."/>
            <person name="Daigneault M."/>
            <person name="Allen-Vercoe E."/>
            <person name="Young S.K."/>
            <person name="Zeng Q."/>
            <person name="Gargeya S."/>
            <person name="Fitzgerald M."/>
            <person name="Haas B."/>
            <person name="Abouelleil A."/>
            <person name="Alvarado L."/>
            <person name="Arachchi H.M."/>
            <person name="Berlin A."/>
            <person name="Brown A."/>
            <person name="Chapman S.B."/>
            <person name="Chen Z."/>
            <person name="Dunbar C."/>
            <person name="Freedman E."/>
            <person name="Gearin G."/>
            <person name="Gellesch M."/>
            <person name="Goldberg J."/>
            <person name="Griggs A."/>
            <person name="Gujja S."/>
            <person name="Heiman D."/>
            <person name="Howarth C."/>
            <person name="Larson L."/>
            <person name="Lui A."/>
            <person name="MacDonald P.J.P."/>
            <person name="Montmayeur A."/>
            <person name="Murphy C."/>
            <person name="Neiman D."/>
            <person name="Pearson M."/>
            <person name="Priest M."/>
            <person name="Roberts A."/>
            <person name="Saif S."/>
            <person name="Shea T."/>
            <person name="Shenoy N."/>
            <person name="Sisk P."/>
            <person name="Stolte C."/>
            <person name="Sykes S."/>
            <person name="Wortman J."/>
            <person name="Nusbaum C."/>
            <person name="Birren B."/>
        </authorList>
    </citation>
    <scope>NUCLEOTIDE SEQUENCE [LARGE SCALE GENOMIC DNA]</scope>
    <source>
        <strain evidence="1 2">WAL-18680</strain>
    </source>
</reference>